<evidence type="ECO:0000313" key="4">
    <source>
        <dbReference type="Proteomes" id="UP001595075"/>
    </source>
</evidence>
<organism evidence="3 4">
    <name type="scientific">Oculimacula yallundae</name>
    <dbReference type="NCBI Taxonomy" id="86028"/>
    <lineage>
        <taxon>Eukaryota</taxon>
        <taxon>Fungi</taxon>
        <taxon>Dikarya</taxon>
        <taxon>Ascomycota</taxon>
        <taxon>Pezizomycotina</taxon>
        <taxon>Leotiomycetes</taxon>
        <taxon>Helotiales</taxon>
        <taxon>Ploettnerulaceae</taxon>
        <taxon>Oculimacula</taxon>
    </lineage>
</organism>
<gene>
    <name evidence="3" type="ORF">VTL71DRAFT_10221</name>
</gene>
<protein>
    <recommendedName>
        <fullName evidence="2">DUF7888 domain-containing protein</fullName>
    </recommendedName>
</protein>
<accession>A0ABR4BPL1</accession>
<feature type="domain" description="DUF7888" evidence="2">
    <location>
        <begin position="51"/>
        <end position="186"/>
    </location>
</feature>
<dbReference type="EMBL" id="JAZHXI010000027">
    <property type="protein sequence ID" value="KAL2059729.1"/>
    <property type="molecule type" value="Genomic_DNA"/>
</dbReference>
<reference evidence="3 4" key="1">
    <citation type="journal article" date="2024" name="Commun. Biol.">
        <title>Comparative genomic analysis of thermophilic fungi reveals convergent evolutionary adaptations and gene losses.</title>
        <authorList>
            <person name="Steindorff A.S."/>
            <person name="Aguilar-Pontes M.V."/>
            <person name="Robinson A.J."/>
            <person name="Andreopoulos B."/>
            <person name="LaButti K."/>
            <person name="Kuo A."/>
            <person name="Mondo S."/>
            <person name="Riley R."/>
            <person name="Otillar R."/>
            <person name="Haridas S."/>
            <person name="Lipzen A."/>
            <person name="Grimwood J."/>
            <person name="Schmutz J."/>
            <person name="Clum A."/>
            <person name="Reid I.D."/>
            <person name="Moisan M.C."/>
            <person name="Butler G."/>
            <person name="Nguyen T.T.M."/>
            <person name="Dewar K."/>
            <person name="Conant G."/>
            <person name="Drula E."/>
            <person name="Henrissat B."/>
            <person name="Hansel C."/>
            <person name="Singer S."/>
            <person name="Hutchinson M.I."/>
            <person name="de Vries R.P."/>
            <person name="Natvig D.O."/>
            <person name="Powell A.J."/>
            <person name="Tsang A."/>
            <person name="Grigoriev I.V."/>
        </authorList>
    </citation>
    <scope>NUCLEOTIDE SEQUENCE [LARGE SCALE GENOMIC DNA]</scope>
    <source>
        <strain evidence="3 4">CBS 494.80</strain>
    </source>
</reference>
<comment type="caution">
    <text evidence="3">The sequence shown here is derived from an EMBL/GenBank/DDBJ whole genome shotgun (WGS) entry which is preliminary data.</text>
</comment>
<keyword evidence="1" id="KW-0732">Signal</keyword>
<proteinExistence type="predicted"/>
<feature type="signal peptide" evidence="1">
    <location>
        <begin position="1"/>
        <end position="17"/>
    </location>
</feature>
<dbReference type="PANTHER" id="PTHR40845:SF1">
    <property type="match status" value="1"/>
</dbReference>
<keyword evidence="4" id="KW-1185">Reference proteome</keyword>
<name>A0ABR4BPL1_9HELO</name>
<dbReference type="Proteomes" id="UP001595075">
    <property type="component" value="Unassembled WGS sequence"/>
</dbReference>
<evidence type="ECO:0000256" key="1">
    <source>
        <dbReference type="SAM" id="SignalP"/>
    </source>
</evidence>
<sequence length="186" mass="19416">MQFSTITLLFGALTANAATIPVVTRDAVASTGFETSNNVIDSPIEKRQAIVTGILVSVATTALSQLTTAGVNAAIAEIKNIANFDAARQAFTKSAVSKMAAANTDKANFPGTICYNQGYRLQDPAGFTGLVSLELKSGLLKVDFDCFYMSKGNAFFSEGDGGFQNLATNSPAGACTFDSVTADLRC</sequence>
<dbReference type="Pfam" id="PF25411">
    <property type="entry name" value="DUF7888"/>
    <property type="match status" value="1"/>
</dbReference>
<dbReference type="PANTHER" id="PTHR40845">
    <property type="match status" value="1"/>
</dbReference>
<evidence type="ECO:0000259" key="2">
    <source>
        <dbReference type="Pfam" id="PF25411"/>
    </source>
</evidence>
<dbReference type="InterPro" id="IPR057210">
    <property type="entry name" value="DUF7888"/>
</dbReference>
<evidence type="ECO:0000313" key="3">
    <source>
        <dbReference type="EMBL" id="KAL2059729.1"/>
    </source>
</evidence>
<feature type="chain" id="PRO_5047208351" description="DUF7888 domain-containing protein" evidence="1">
    <location>
        <begin position="18"/>
        <end position="186"/>
    </location>
</feature>